<proteinExistence type="predicted"/>
<accession>A0ABT8T5V4</accession>
<name>A0ABT8T5V4_9BACT</name>
<evidence type="ECO:0000313" key="2">
    <source>
        <dbReference type="Proteomes" id="UP001171111"/>
    </source>
</evidence>
<dbReference type="EMBL" id="JAULJQ010000002">
    <property type="protein sequence ID" value="MDO2409006.1"/>
    <property type="molecule type" value="Genomic_DNA"/>
</dbReference>
<dbReference type="Proteomes" id="UP001171111">
    <property type="component" value="Unassembled WGS sequence"/>
</dbReference>
<comment type="caution">
    <text evidence="1">The sequence shown here is derived from an EMBL/GenBank/DDBJ whole genome shotgun (WGS) entry which is preliminary data.</text>
</comment>
<dbReference type="Gene3D" id="1.10.490.10">
    <property type="entry name" value="Globins"/>
    <property type="match status" value="1"/>
</dbReference>
<evidence type="ECO:0000313" key="1">
    <source>
        <dbReference type="EMBL" id="MDO2409006.1"/>
    </source>
</evidence>
<dbReference type="InterPro" id="IPR012292">
    <property type="entry name" value="Globin/Proto"/>
</dbReference>
<dbReference type="SUPFAM" id="SSF46458">
    <property type="entry name" value="Globin-like"/>
    <property type="match status" value="1"/>
</dbReference>
<organism evidence="1 2">
    <name type="scientific">Campylobacter magnus</name>
    <dbReference type="NCBI Taxonomy" id="3026462"/>
    <lineage>
        <taxon>Bacteria</taxon>
        <taxon>Pseudomonadati</taxon>
        <taxon>Campylobacterota</taxon>
        <taxon>Epsilonproteobacteria</taxon>
        <taxon>Campylobacterales</taxon>
        <taxon>Campylobacteraceae</taxon>
        <taxon>Campylobacter</taxon>
    </lineage>
</organism>
<sequence length="131" mass="15296">MKMKYDKITEASIDELMEIFYEKIREDDRGLGEIFNAKIGTDDESWKAHKAKIANFWYGMMLGSGNFAGNPMRAHADLMEENPFKPEMFDFWLGLFKESLNELYTDEVADDFYARAAGIGQRFRYLLFGMM</sequence>
<dbReference type="InterPro" id="IPR009050">
    <property type="entry name" value="Globin-like_sf"/>
</dbReference>
<keyword evidence="2" id="KW-1185">Reference proteome</keyword>
<protein>
    <submittedName>
        <fullName evidence="1">Group III truncated hemoglobin</fullName>
    </submittedName>
</protein>
<dbReference type="CDD" id="cd08916">
    <property type="entry name" value="TrHb3_P"/>
    <property type="match status" value="1"/>
</dbReference>
<gene>
    <name evidence="1" type="ORF">Q2362_02685</name>
</gene>
<reference evidence="1 2" key="1">
    <citation type="submission" date="2023-06" db="EMBL/GenBank/DDBJ databases">
        <title>Campylobacter magnum sp. nov., isolated from cecal contents of domestic pigs (Sus scrofa domesticus).</title>
        <authorList>
            <person name="Papic B."/>
            <person name="Gruntar I."/>
        </authorList>
    </citation>
    <scope>NUCLEOTIDE SEQUENCE [LARGE SCALE GENOMIC DNA]</scope>
    <source>
        <strain evidence="2">34484-21</strain>
    </source>
</reference>